<name>A0ABD1SCD8_9LAMI</name>
<dbReference type="AlphaFoldDB" id="A0ABD1SCD8"/>
<accession>A0ABD1SCD8</accession>
<feature type="region of interest" description="Disordered" evidence="1">
    <location>
        <begin position="60"/>
        <end position="97"/>
    </location>
</feature>
<proteinExistence type="predicted"/>
<gene>
    <name evidence="2" type="ORF">Adt_23861</name>
</gene>
<reference evidence="3" key="1">
    <citation type="submission" date="2024-07" db="EMBL/GenBank/DDBJ databases">
        <title>Two chromosome-level genome assemblies of Korean endemic species Abeliophyllum distichum and Forsythia ovata (Oleaceae).</title>
        <authorList>
            <person name="Jang H."/>
        </authorList>
    </citation>
    <scope>NUCLEOTIDE SEQUENCE [LARGE SCALE GENOMIC DNA]</scope>
</reference>
<protein>
    <submittedName>
        <fullName evidence="2">Uncharacterized protein</fullName>
    </submittedName>
</protein>
<dbReference type="EMBL" id="JBFOLK010000007">
    <property type="protein sequence ID" value="KAL2498311.1"/>
    <property type="molecule type" value="Genomic_DNA"/>
</dbReference>
<evidence type="ECO:0000256" key="1">
    <source>
        <dbReference type="SAM" id="MobiDB-lite"/>
    </source>
</evidence>
<evidence type="ECO:0000313" key="3">
    <source>
        <dbReference type="Proteomes" id="UP001604336"/>
    </source>
</evidence>
<dbReference type="Proteomes" id="UP001604336">
    <property type="component" value="Unassembled WGS sequence"/>
</dbReference>
<comment type="caution">
    <text evidence="2">The sequence shown here is derived from an EMBL/GenBank/DDBJ whole genome shotgun (WGS) entry which is preliminary data.</text>
</comment>
<keyword evidence="3" id="KW-1185">Reference proteome</keyword>
<feature type="compositionally biased region" description="Polar residues" evidence="1">
    <location>
        <begin position="60"/>
        <end position="75"/>
    </location>
</feature>
<organism evidence="2 3">
    <name type="scientific">Abeliophyllum distichum</name>
    <dbReference type="NCBI Taxonomy" id="126358"/>
    <lineage>
        <taxon>Eukaryota</taxon>
        <taxon>Viridiplantae</taxon>
        <taxon>Streptophyta</taxon>
        <taxon>Embryophyta</taxon>
        <taxon>Tracheophyta</taxon>
        <taxon>Spermatophyta</taxon>
        <taxon>Magnoliopsida</taxon>
        <taxon>eudicotyledons</taxon>
        <taxon>Gunneridae</taxon>
        <taxon>Pentapetalae</taxon>
        <taxon>asterids</taxon>
        <taxon>lamiids</taxon>
        <taxon>Lamiales</taxon>
        <taxon>Oleaceae</taxon>
        <taxon>Forsythieae</taxon>
        <taxon>Abeliophyllum</taxon>
    </lineage>
</organism>
<sequence length="222" mass="23848">MARTRRAQNPTAPPAPIRDADIESNAATNHPQQEFASAAQLMALQAQVVALTALLQDRNATVSQPHQGPSPSQAKPSPLDVPSQGPNHAPIGPSPPEARLQVHNLLAMEIPLAIAPPLVPISLPTSSAPHLNSLASGPNTLLGQPSWVPTPTLAETSLLSLEQRLEDMMGGKIAEGFRDLMRLRATPDAIMCRAFLPTLRREARDWVANLLPKSIRTFDDFS</sequence>
<feature type="region of interest" description="Disordered" evidence="1">
    <location>
        <begin position="1"/>
        <end position="31"/>
    </location>
</feature>
<evidence type="ECO:0000313" key="2">
    <source>
        <dbReference type="EMBL" id="KAL2498311.1"/>
    </source>
</evidence>